<dbReference type="EMBL" id="QGNW01002167">
    <property type="protein sequence ID" value="RVW24633.1"/>
    <property type="molecule type" value="Genomic_DNA"/>
</dbReference>
<name>A0A438CN48_VITVI</name>
<organism evidence="2 3">
    <name type="scientific">Vitis vinifera</name>
    <name type="common">Grape</name>
    <dbReference type="NCBI Taxonomy" id="29760"/>
    <lineage>
        <taxon>Eukaryota</taxon>
        <taxon>Viridiplantae</taxon>
        <taxon>Streptophyta</taxon>
        <taxon>Embryophyta</taxon>
        <taxon>Tracheophyta</taxon>
        <taxon>Spermatophyta</taxon>
        <taxon>Magnoliopsida</taxon>
        <taxon>eudicotyledons</taxon>
        <taxon>Gunneridae</taxon>
        <taxon>Pentapetalae</taxon>
        <taxon>rosids</taxon>
        <taxon>Vitales</taxon>
        <taxon>Vitaceae</taxon>
        <taxon>Viteae</taxon>
        <taxon>Vitis</taxon>
    </lineage>
</organism>
<evidence type="ECO:0000256" key="1">
    <source>
        <dbReference type="SAM" id="MobiDB-lite"/>
    </source>
</evidence>
<accession>A0A438CN48</accession>
<dbReference type="AlphaFoldDB" id="A0A438CN48"/>
<gene>
    <name evidence="2" type="ORF">CK203_096113</name>
</gene>
<feature type="region of interest" description="Disordered" evidence="1">
    <location>
        <begin position="1"/>
        <end position="37"/>
    </location>
</feature>
<protein>
    <submittedName>
        <fullName evidence="2">Uncharacterized protein</fullName>
    </submittedName>
</protein>
<comment type="caution">
    <text evidence="2">The sequence shown here is derived from an EMBL/GenBank/DDBJ whole genome shotgun (WGS) entry which is preliminary data.</text>
</comment>
<feature type="compositionally biased region" description="Polar residues" evidence="1">
    <location>
        <begin position="17"/>
        <end position="37"/>
    </location>
</feature>
<evidence type="ECO:0000313" key="2">
    <source>
        <dbReference type="EMBL" id="RVW24633.1"/>
    </source>
</evidence>
<dbReference type="Proteomes" id="UP000288805">
    <property type="component" value="Unassembled WGS sequence"/>
</dbReference>
<proteinExistence type="predicted"/>
<sequence length="100" mass="10844">MVKTAMTGATHREESDASSGTSQLQVPATNPGSIENPTLQITIHANKAPKPEDHVPNLDSENSMVMAWLINSMETALGRPTSFFLPPRTSGMKSKRLIQI</sequence>
<evidence type="ECO:0000313" key="3">
    <source>
        <dbReference type="Proteomes" id="UP000288805"/>
    </source>
</evidence>
<reference evidence="2 3" key="1">
    <citation type="journal article" date="2018" name="PLoS Genet.">
        <title>Population sequencing reveals clonal diversity and ancestral inbreeding in the grapevine cultivar Chardonnay.</title>
        <authorList>
            <person name="Roach M.J."/>
            <person name="Johnson D.L."/>
            <person name="Bohlmann J."/>
            <person name="van Vuuren H.J."/>
            <person name="Jones S.J."/>
            <person name="Pretorius I.S."/>
            <person name="Schmidt S.A."/>
            <person name="Borneman A.R."/>
        </authorList>
    </citation>
    <scope>NUCLEOTIDE SEQUENCE [LARGE SCALE GENOMIC DNA]</scope>
    <source>
        <strain evidence="3">cv. Chardonnay</strain>
        <tissue evidence="2">Leaf</tissue>
    </source>
</reference>